<gene>
    <name evidence="4" type="ORF">BFW38_07865</name>
</gene>
<dbReference type="Proteomes" id="UP000094291">
    <property type="component" value="Unassembled WGS sequence"/>
</dbReference>
<evidence type="ECO:0000256" key="1">
    <source>
        <dbReference type="ARBA" id="ARBA00007613"/>
    </source>
</evidence>
<dbReference type="OrthoDB" id="9770517at2"/>
<dbReference type="NCBIfam" id="TIGR01845">
    <property type="entry name" value="outer_NodT"/>
    <property type="match status" value="1"/>
</dbReference>
<dbReference type="STRING" id="197479.BFW38_07865"/>
<sequence>MKKTVLCLAIGLCVGPLTGCSHWTRSEFSSPAVEVPAQWAQAGSDSTVSQTPQMDHWWQRFADPQLDQIVTQVLATNNDLALATLTLAQARLQAGIADRDQYPDLSASLNASSQRPLTSGGSTTRRYGTTTSISYEVDLWDRLGALKDSADWTAQARWEDRESTAQSLVATTATLYWQIGYLQQRLQLAQSSIQYAEQTLKLAQDQYRAGAVSQLDVLEARRSLASQEATQRQLEQQLVEAQNAFAVLFGAPSKRLNAQIQRLPDQPIPQVQSGLPAEVLLRRPDVRAHLSLLRAALAEQDAVASQYLPTLTLTGSVGTSSSQLENLLRNPVGTLGAGLVLPFLNWHQMDLNKQLAANRYQQAVVSYRQTLYQAFADVENALSARRQLAQQHGFIQAQYQSALAAEKIYESRYQAGAVSMQNWLDAQQQRRSAQMSLLENHFQRLQAQATLYQALGGGDVMSVDDSHVQ</sequence>
<dbReference type="GO" id="GO:0009279">
    <property type="term" value="C:cell outer membrane"/>
    <property type="evidence" value="ECO:0007669"/>
    <property type="project" value="UniProtKB-SubCell"/>
</dbReference>
<keyword evidence="2" id="KW-1134">Transmembrane beta strand</keyword>
<evidence type="ECO:0000313" key="4">
    <source>
        <dbReference type="EMBL" id="ODC05283.1"/>
    </source>
</evidence>
<dbReference type="PANTHER" id="PTHR30203:SF32">
    <property type="entry name" value="CATION EFFLUX SYSTEM PROTEIN CUSC"/>
    <property type="match status" value="1"/>
</dbReference>
<accession>A0A1E2VE97</accession>
<dbReference type="GO" id="GO:0015562">
    <property type="term" value="F:efflux transmembrane transporter activity"/>
    <property type="evidence" value="ECO:0007669"/>
    <property type="project" value="InterPro"/>
</dbReference>
<dbReference type="InterPro" id="IPR003423">
    <property type="entry name" value="OMP_efflux"/>
</dbReference>
<dbReference type="Pfam" id="PF02321">
    <property type="entry name" value="OEP"/>
    <property type="match status" value="2"/>
</dbReference>
<feature type="coiled-coil region" evidence="3">
    <location>
        <begin position="186"/>
        <end position="244"/>
    </location>
</feature>
<dbReference type="Gene3D" id="1.20.1600.10">
    <property type="entry name" value="Outer membrane efflux proteins (OEP)"/>
    <property type="match status" value="1"/>
</dbReference>
<comment type="caution">
    <text evidence="4">The sequence shown here is derived from an EMBL/GenBank/DDBJ whole genome shotgun (WGS) entry which is preliminary data.</text>
</comment>
<keyword evidence="2" id="KW-0812">Transmembrane</keyword>
<protein>
    <submittedName>
        <fullName evidence="4">RND transporter</fullName>
    </submittedName>
</protein>
<proteinExistence type="inferred from homology"/>
<evidence type="ECO:0000256" key="2">
    <source>
        <dbReference type="RuleBase" id="RU362097"/>
    </source>
</evidence>
<dbReference type="PANTHER" id="PTHR30203">
    <property type="entry name" value="OUTER MEMBRANE CATION EFFLUX PROTEIN"/>
    <property type="match status" value="1"/>
</dbReference>
<dbReference type="SUPFAM" id="SSF56954">
    <property type="entry name" value="Outer membrane efflux proteins (OEP)"/>
    <property type="match status" value="1"/>
</dbReference>
<comment type="similarity">
    <text evidence="1 2">Belongs to the outer membrane factor (OMF) (TC 1.B.17) family.</text>
</comment>
<dbReference type="AlphaFoldDB" id="A0A1E2VE97"/>
<keyword evidence="2" id="KW-0449">Lipoprotein</keyword>
<keyword evidence="2" id="KW-0472">Membrane</keyword>
<comment type="subcellular location">
    <subcellularLocation>
        <location evidence="2">Cell outer membrane</location>
        <topology evidence="2">Lipid-anchor</topology>
    </subcellularLocation>
</comment>
<organism evidence="4 5">
    <name type="scientific">Terasakiispira papahanaumokuakeensis</name>
    <dbReference type="NCBI Taxonomy" id="197479"/>
    <lineage>
        <taxon>Bacteria</taxon>
        <taxon>Pseudomonadati</taxon>
        <taxon>Pseudomonadota</taxon>
        <taxon>Gammaproteobacteria</taxon>
        <taxon>Oceanospirillales</taxon>
        <taxon>Terasakiispira</taxon>
    </lineage>
</organism>
<reference evidence="4 5" key="1">
    <citation type="submission" date="2016-08" db="EMBL/GenBank/DDBJ databases">
        <authorList>
            <person name="Seilhamer J.J."/>
        </authorList>
    </citation>
    <scope>NUCLEOTIDE SEQUENCE [LARGE SCALE GENOMIC DNA]</scope>
    <source>
        <strain evidence="4 5">PH27A</strain>
    </source>
</reference>
<dbReference type="InterPro" id="IPR010131">
    <property type="entry name" value="MdtP/NodT-like"/>
</dbReference>
<keyword evidence="2" id="KW-0564">Palmitate</keyword>
<dbReference type="EMBL" id="MDTQ01000001">
    <property type="protein sequence ID" value="ODC05283.1"/>
    <property type="molecule type" value="Genomic_DNA"/>
</dbReference>
<dbReference type="Gene3D" id="2.20.200.10">
    <property type="entry name" value="Outer membrane efflux proteins (OEP)"/>
    <property type="match status" value="1"/>
</dbReference>
<evidence type="ECO:0000313" key="5">
    <source>
        <dbReference type="Proteomes" id="UP000094291"/>
    </source>
</evidence>
<name>A0A1E2VE97_9GAMM</name>
<keyword evidence="5" id="KW-1185">Reference proteome</keyword>
<evidence type="ECO:0000256" key="3">
    <source>
        <dbReference type="SAM" id="Coils"/>
    </source>
</evidence>
<keyword evidence="3" id="KW-0175">Coiled coil</keyword>